<dbReference type="Proteomes" id="UP001165190">
    <property type="component" value="Unassembled WGS sequence"/>
</dbReference>
<comment type="caution">
    <text evidence="1">The sequence shown here is derived from an EMBL/GenBank/DDBJ whole genome shotgun (WGS) entry which is preliminary data.</text>
</comment>
<proteinExistence type="predicted"/>
<evidence type="ECO:0000313" key="2">
    <source>
        <dbReference type="Proteomes" id="UP001165190"/>
    </source>
</evidence>
<accession>A0A9W7HLH6</accession>
<keyword evidence="2" id="KW-1185">Reference proteome</keyword>
<evidence type="ECO:0000313" key="1">
    <source>
        <dbReference type="EMBL" id="GMI78055.1"/>
    </source>
</evidence>
<name>A0A9W7HLH6_HIBTR</name>
<reference evidence="1" key="1">
    <citation type="submission" date="2023-05" db="EMBL/GenBank/DDBJ databases">
        <title>Genome and transcriptome analyses reveal genes involved in the formation of fine ridges on petal epidermal cells in Hibiscus trionum.</title>
        <authorList>
            <person name="Koshimizu S."/>
            <person name="Masuda S."/>
            <person name="Ishii T."/>
            <person name="Shirasu K."/>
            <person name="Hoshino A."/>
            <person name="Arita M."/>
        </authorList>
    </citation>
    <scope>NUCLEOTIDE SEQUENCE</scope>
    <source>
        <strain evidence="1">Hamamatsu line</strain>
    </source>
</reference>
<evidence type="ECO:0008006" key="3">
    <source>
        <dbReference type="Google" id="ProtNLM"/>
    </source>
</evidence>
<protein>
    <recommendedName>
        <fullName evidence="3">DUF4219 domain-containing protein</fullName>
    </recommendedName>
</protein>
<gene>
    <name evidence="1" type="ORF">HRI_001474800</name>
</gene>
<dbReference type="OrthoDB" id="1932348at2759"/>
<organism evidence="1 2">
    <name type="scientific">Hibiscus trionum</name>
    <name type="common">Flower of an hour</name>
    <dbReference type="NCBI Taxonomy" id="183268"/>
    <lineage>
        <taxon>Eukaryota</taxon>
        <taxon>Viridiplantae</taxon>
        <taxon>Streptophyta</taxon>
        <taxon>Embryophyta</taxon>
        <taxon>Tracheophyta</taxon>
        <taxon>Spermatophyta</taxon>
        <taxon>Magnoliopsida</taxon>
        <taxon>eudicotyledons</taxon>
        <taxon>Gunneridae</taxon>
        <taxon>Pentapetalae</taxon>
        <taxon>rosids</taxon>
        <taxon>malvids</taxon>
        <taxon>Malvales</taxon>
        <taxon>Malvaceae</taxon>
        <taxon>Malvoideae</taxon>
        <taxon>Hibiscus</taxon>
    </lineage>
</organism>
<dbReference type="EMBL" id="BSYR01000014">
    <property type="protein sequence ID" value="GMI78055.1"/>
    <property type="molecule type" value="Genomic_DNA"/>
</dbReference>
<dbReference type="AlphaFoldDB" id="A0A9W7HLH6"/>
<sequence length="89" mass="10616">MTQSTDKPPFFDGTNYAYWKTRMMFFVKCKNYKLWDIIEDDPFVPQRSKAEWSADENMELNCKAFHFIFCALSLNIYEKMSSCESVKEV</sequence>